<evidence type="ECO:0000313" key="2">
    <source>
        <dbReference type="Proteomes" id="UP000607653"/>
    </source>
</evidence>
<accession>A0A822Y655</accession>
<dbReference type="AlphaFoldDB" id="A0A822Y655"/>
<sequence length="70" mass="7957">MRLLLIYLDFMMKGCIDSVNHGKPFVADVPTTRSSLKIGICAVFCPEYLLFNDQQGHSTSRAYCRNKDKV</sequence>
<name>A0A822Y655_NELNU</name>
<protein>
    <submittedName>
        <fullName evidence="1">Uncharacterized protein</fullName>
    </submittedName>
</protein>
<gene>
    <name evidence="1" type="ORF">HUJ06_026542</name>
</gene>
<keyword evidence="2" id="KW-1185">Reference proteome</keyword>
<organism evidence="1 2">
    <name type="scientific">Nelumbo nucifera</name>
    <name type="common">Sacred lotus</name>
    <dbReference type="NCBI Taxonomy" id="4432"/>
    <lineage>
        <taxon>Eukaryota</taxon>
        <taxon>Viridiplantae</taxon>
        <taxon>Streptophyta</taxon>
        <taxon>Embryophyta</taxon>
        <taxon>Tracheophyta</taxon>
        <taxon>Spermatophyta</taxon>
        <taxon>Magnoliopsida</taxon>
        <taxon>Proteales</taxon>
        <taxon>Nelumbonaceae</taxon>
        <taxon>Nelumbo</taxon>
    </lineage>
</organism>
<dbReference type="Proteomes" id="UP000607653">
    <property type="component" value="Unassembled WGS sequence"/>
</dbReference>
<dbReference type="EMBL" id="DUZY01000001">
    <property type="protein sequence ID" value="DAD25078.1"/>
    <property type="molecule type" value="Genomic_DNA"/>
</dbReference>
<reference evidence="1 2" key="1">
    <citation type="journal article" date="2020" name="Mol. Biol. Evol.">
        <title>Distinct Expression and Methylation Patterns for Genes with Different Fates following a Single Whole-Genome Duplication in Flowering Plants.</title>
        <authorList>
            <person name="Shi T."/>
            <person name="Rahmani R.S."/>
            <person name="Gugger P.F."/>
            <person name="Wang M."/>
            <person name="Li H."/>
            <person name="Zhang Y."/>
            <person name="Li Z."/>
            <person name="Wang Q."/>
            <person name="Van de Peer Y."/>
            <person name="Marchal K."/>
            <person name="Chen J."/>
        </authorList>
    </citation>
    <scope>NUCLEOTIDE SEQUENCE [LARGE SCALE GENOMIC DNA]</scope>
    <source>
        <tissue evidence="1">Leaf</tissue>
    </source>
</reference>
<evidence type="ECO:0000313" key="1">
    <source>
        <dbReference type="EMBL" id="DAD25078.1"/>
    </source>
</evidence>
<comment type="caution">
    <text evidence="1">The sequence shown here is derived from an EMBL/GenBank/DDBJ whole genome shotgun (WGS) entry which is preliminary data.</text>
</comment>
<proteinExistence type="predicted"/>